<dbReference type="FunFam" id="3.30.457.50:FF:000001">
    <property type="entry name" value="Probable kinetochore protein spc25"/>
    <property type="match status" value="1"/>
</dbReference>
<evidence type="ECO:0000256" key="4">
    <source>
        <dbReference type="ARBA" id="ARBA00022776"/>
    </source>
</evidence>
<dbReference type="EMBL" id="MCGO01000007">
    <property type="protein sequence ID" value="ORY50413.1"/>
    <property type="molecule type" value="Genomic_DNA"/>
</dbReference>
<dbReference type="Pfam" id="PF08234">
    <property type="entry name" value="Spindle_Spc25"/>
    <property type="match status" value="1"/>
</dbReference>
<evidence type="ECO:0000256" key="2">
    <source>
        <dbReference type="ARBA" id="ARBA00022454"/>
    </source>
</evidence>
<organism evidence="12 13">
    <name type="scientific">Rhizoclosmatium globosum</name>
    <dbReference type="NCBI Taxonomy" id="329046"/>
    <lineage>
        <taxon>Eukaryota</taxon>
        <taxon>Fungi</taxon>
        <taxon>Fungi incertae sedis</taxon>
        <taxon>Chytridiomycota</taxon>
        <taxon>Chytridiomycota incertae sedis</taxon>
        <taxon>Chytridiomycetes</taxon>
        <taxon>Chytridiales</taxon>
        <taxon>Chytriomycetaceae</taxon>
        <taxon>Rhizoclosmatium</taxon>
    </lineage>
</organism>
<evidence type="ECO:0000256" key="5">
    <source>
        <dbReference type="ARBA" id="ARBA00022838"/>
    </source>
</evidence>
<evidence type="ECO:0000313" key="12">
    <source>
        <dbReference type="EMBL" id="ORY50413.1"/>
    </source>
</evidence>
<dbReference type="GO" id="GO:0005634">
    <property type="term" value="C:nucleus"/>
    <property type="evidence" value="ECO:0007669"/>
    <property type="project" value="UniProtKB-SubCell"/>
</dbReference>
<evidence type="ECO:0000256" key="6">
    <source>
        <dbReference type="ARBA" id="ARBA00023054"/>
    </source>
</evidence>
<dbReference type="Proteomes" id="UP000193642">
    <property type="component" value="Unassembled WGS sequence"/>
</dbReference>
<keyword evidence="3 9" id="KW-0132">Cell division</keyword>
<gene>
    <name evidence="12" type="ORF">BCR33DRAFT_713223</name>
</gene>
<name>A0A1Y2CTR0_9FUNG</name>
<evidence type="ECO:0000256" key="10">
    <source>
        <dbReference type="SAM" id="Coils"/>
    </source>
</evidence>
<comment type="subcellular location">
    <subcellularLocation>
        <location evidence="9">Nucleus</location>
    </subcellularLocation>
    <subcellularLocation>
        <location evidence="9">Chromosome</location>
        <location evidence="9">Centromere</location>
        <location evidence="9">Kinetochore</location>
    </subcellularLocation>
</comment>
<dbReference type="PANTHER" id="PTHR14281">
    <property type="entry name" value="KINETOCHORE PROTEIN SPC25-RELATED"/>
    <property type="match status" value="1"/>
</dbReference>
<evidence type="ECO:0000313" key="13">
    <source>
        <dbReference type="Proteomes" id="UP000193642"/>
    </source>
</evidence>
<reference evidence="12 13" key="1">
    <citation type="submission" date="2016-07" db="EMBL/GenBank/DDBJ databases">
        <title>Pervasive Adenine N6-methylation of Active Genes in Fungi.</title>
        <authorList>
            <consortium name="DOE Joint Genome Institute"/>
            <person name="Mondo S.J."/>
            <person name="Dannebaum R.O."/>
            <person name="Kuo R.C."/>
            <person name="Labutti K."/>
            <person name="Haridas S."/>
            <person name="Kuo A."/>
            <person name="Salamov A."/>
            <person name="Ahrendt S.R."/>
            <person name="Lipzen A."/>
            <person name="Sullivan W."/>
            <person name="Andreopoulos W.B."/>
            <person name="Clum A."/>
            <person name="Lindquist E."/>
            <person name="Daum C."/>
            <person name="Ramamoorthy G.K."/>
            <person name="Gryganskyi A."/>
            <person name="Culley D."/>
            <person name="Magnuson J.K."/>
            <person name="James T.Y."/>
            <person name="O'Malley M.A."/>
            <person name="Stajich J.E."/>
            <person name="Spatafora J.W."/>
            <person name="Visel A."/>
            <person name="Grigoriev I.V."/>
        </authorList>
    </citation>
    <scope>NUCLEOTIDE SEQUENCE [LARGE SCALE GENOMIC DNA]</scope>
    <source>
        <strain evidence="12 13">JEL800</strain>
    </source>
</reference>
<keyword evidence="8 9" id="KW-0137">Centromere</keyword>
<comment type="function">
    <text evidence="9">Acts as a component of the essential kinetochore-associated NDC80 complex, which is required for chromosome segregation and spindle checkpoint activity.</text>
</comment>
<dbReference type="STRING" id="329046.A0A1Y2CTR0"/>
<dbReference type="CDD" id="cd23784">
    <property type="entry name" value="RWD_Spc25"/>
    <property type="match status" value="1"/>
</dbReference>
<proteinExistence type="inferred from homology"/>
<evidence type="ECO:0000256" key="8">
    <source>
        <dbReference type="ARBA" id="ARBA00023328"/>
    </source>
</evidence>
<evidence type="ECO:0000256" key="1">
    <source>
        <dbReference type="ARBA" id="ARBA00006379"/>
    </source>
</evidence>
<sequence>MEAIQRLERLATEFAKLGSVNEVFGSECGQIVMRKKLEMEEAKAQHLQQLTANRLKCAAVSGETAQTESLISEIRRAEAADVSSAAQIAAAAEALDAKRAALEDEARALDNNVRILKHDLDQRTAILNEKVDQRKAAAQKALMEMRFFEDKLGLRIVSVATNVLRFIFTNISSKNWAEEFSFVLDVSATTYKLMDCSPAESIPNCDAMLNFLNESRDFYRFLKEMRQGFHDYCMKRDSK</sequence>
<dbReference type="InterPro" id="IPR013255">
    <property type="entry name" value="Spc25_C"/>
</dbReference>
<keyword evidence="4 9" id="KW-0498">Mitosis</keyword>
<dbReference type="Gene3D" id="3.30.457.50">
    <property type="entry name" value="Chromosome segregation protein Spc25"/>
    <property type="match status" value="1"/>
</dbReference>
<comment type="caution">
    <text evidence="12">The sequence shown here is derived from an EMBL/GenBank/DDBJ whole genome shotgun (WGS) entry which is preliminary data.</text>
</comment>
<evidence type="ECO:0000259" key="11">
    <source>
        <dbReference type="Pfam" id="PF08234"/>
    </source>
</evidence>
<dbReference type="AlphaFoldDB" id="A0A1Y2CTR0"/>
<feature type="coiled-coil region" evidence="10">
    <location>
        <begin position="85"/>
        <end position="119"/>
    </location>
</feature>
<comment type="similarity">
    <text evidence="1 9">Belongs to the SPC25 family.</text>
</comment>
<keyword evidence="5 9" id="KW-0995">Kinetochore</keyword>
<dbReference type="GO" id="GO:0007059">
    <property type="term" value="P:chromosome segregation"/>
    <property type="evidence" value="ECO:0007669"/>
    <property type="project" value="InterPro"/>
</dbReference>
<keyword evidence="13" id="KW-1185">Reference proteome</keyword>
<keyword evidence="7 9" id="KW-0131">Cell cycle</keyword>
<dbReference type="GO" id="GO:0031262">
    <property type="term" value="C:Ndc80 complex"/>
    <property type="evidence" value="ECO:0007669"/>
    <property type="project" value="InterPro"/>
</dbReference>
<protein>
    <recommendedName>
        <fullName evidence="9">Kinetochore protein SPC25</fullName>
    </recommendedName>
</protein>
<dbReference type="PANTHER" id="PTHR14281:SF0">
    <property type="entry name" value="KINETOCHORE PROTEIN SPC25"/>
    <property type="match status" value="1"/>
</dbReference>
<dbReference type="InterPro" id="IPR045143">
    <property type="entry name" value="Spc25"/>
</dbReference>
<feature type="domain" description="Chromosome segregation protein Spc25 C-terminal" evidence="11">
    <location>
        <begin position="160"/>
        <end position="229"/>
    </location>
</feature>
<keyword evidence="9" id="KW-0539">Nucleus</keyword>
<comment type="subunit">
    <text evidence="9">Component of the NDC80 complex.</text>
</comment>
<dbReference type="OrthoDB" id="6353017at2759"/>
<dbReference type="GO" id="GO:0051301">
    <property type="term" value="P:cell division"/>
    <property type="evidence" value="ECO:0007669"/>
    <property type="project" value="UniProtKB-UniRule"/>
</dbReference>
<evidence type="ECO:0000256" key="3">
    <source>
        <dbReference type="ARBA" id="ARBA00022618"/>
    </source>
</evidence>
<keyword evidence="6 10" id="KW-0175">Coiled coil</keyword>
<accession>A0A1Y2CTR0</accession>
<evidence type="ECO:0000256" key="7">
    <source>
        <dbReference type="ARBA" id="ARBA00023306"/>
    </source>
</evidence>
<evidence type="ECO:0000256" key="9">
    <source>
        <dbReference type="RuleBase" id="RU367150"/>
    </source>
</evidence>
<keyword evidence="2 9" id="KW-0158">Chromosome</keyword>